<gene>
    <name evidence="6" type="ORF">g.16802</name>
    <name evidence="7" type="ORF">g.16803</name>
</gene>
<evidence type="ECO:0000313" key="7">
    <source>
        <dbReference type="EMBL" id="JAS65537.1"/>
    </source>
</evidence>
<evidence type="ECO:0000259" key="5">
    <source>
        <dbReference type="PROSITE" id="PS51465"/>
    </source>
</evidence>
<dbReference type="InterPro" id="IPR036058">
    <property type="entry name" value="Kazal_dom_sf"/>
</dbReference>
<dbReference type="GO" id="GO:0005576">
    <property type="term" value="C:extracellular region"/>
    <property type="evidence" value="ECO:0007669"/>
    <property type="project" value="UniProtKB-SubCell"/>
</dbReference>
<reference evidence="6" key="1">
    <citation type="submission" date="2015-11" db="EMBL/GenBank/DDBJ databases">
        <title>De novo transcriptome assembly of four potential Pierce s Disease insect vectors from Arizona vineyards.</title>
        <authorList>
            <person name="Tassone E.E."/>
        </authorList>
    </citation>
    <scope>NUCLEOTIDE SEQUENCE</scope>
</reference>
<evidence type="ECO:0000256" key="1">
    <source>
        <dbReference type="ARBA" id="ARBA00004613"/>
    </source>
</evidence>
<dbReference type="InterPro" id="IPR002350">
    <property type="entry name" value="Kazal_dom"/>
</dbReference>
<protein>
    <recommendedName>
        <fullName evidence="5">Kazal-like domain-containing protein</fullName>
    </recommendedName>
</protein>
<evidence type="ECO:0000256" key="4">
    <source>
        <dbReference type="SAM" id="SignalP"/>
    </source>
</evidence>
<evidence type="ECO:0000313" key="6">
    <source>
        <dbReference type="EMBL" id="JAS37551.1"/>
    </source>
</evidence>
<proteinExistence type="predicted"/>
<accession>A0A1B6EI26</accession>
<name>A0A1B6EI26_9HEMI</name>
<keyword evidence="4" id="KW-0732">Signal</keyword>
<keyword evidence="2" id="KW-0964">Secreted</keyword>
<keyword evidence="3" id="KW-1015">Disulfide bond</keyword>
<comment type="subcellular location">
    <subcellularLocation>
        <location evidence="1">Secreted</location>
    </subcellularLocation>
</comment>
<dbReference type="SUPFAM" id="SSF100895">
    <property type="entry name" value="Kazal-type serine protease inhibitors"/>
    <property type="match status" value="1"/>
</dbReference>
<dbReference type="Gene3D" id="3.30.60.30">
    <property type="match status" value="1"/>
</dbReference>
<feature type="signal peptide" evidence="4">
    <location>
        <begin position="1"/>
        <end position="24"/>
    </location>
</feature>
<dbReference type="InterPro" id="IPR039932">
    <property type="entry name" value="Spink4-like"/>
</dbReference>
<dbReference type="GO" id="GO:0004867">
    <property type="term" value="F:serine-type endopeptidase inhibitor activity"/>
    <property type="evidence" value="ECO:0007669"/>
    <property type="project" value="InterPro"/>
</dbReference>
<feature type="chain" id="PRO_5008582124" description="Kazal-like domain-containing protein" evidence="4">
    <location>
        <begin position="25"/>
        <end position="102"/>
    </location>
</feature>
<evidence type="ECO:0000256" key="2">
    <source>
        <dbReference type="ARBA" id="ARBA00022525"/>
    </source>
</evidence>
<dbReference type="PANTHER" id="PTHR21179:SF0">
    <property type="entry name" value="SERINE PROTEASE INHIBITOR KAZAL-TYPE 4"/>
    <property type="match status" value="1"/>
</dbReference>
<evidence type="ECO:0000256" key="3">
    <source>
        <dbReference type="ARBA" id="ARBA00023157"/>
    </source>
</evidence>
<dbReference type="EMBL" id="GECZ01032218">
    <property type="protein sequence ID" value="JAS37551.1"/>
    <property type="molecule type" value="Transcribed_RNA"/>
</dbReference>
<dbReference type="EMBL" id="GECZ01004232">
    <property type="protein sequence ID" value="JAS65537.1"/>
    <property type="molecule type" value="Transcribed_RNA"/>
</dbReference>
<feature type="non-terminal residue" evidence="6">
    <location>
        <position position="1"/>
    </location>
</feature>
<feature type="domain" description="Kazal-like" evidence="5">
    <location>
        <begin position="48"/>
        <end position="99"/>
    </location>
</feature>
<dbReference type="AlphaFoldDB" id="A0A1B6EI26"/>
<dbReference type="PANTHER" id="PTHR21179">
    <property type="entry name" value="SERINE-TYPE ENDOPEPTIDASE INHIBITOR"/>
    <property type="match status" value="1"/>
</dbReference>
<dbReference type="Pfam" id="PF00050">
    <property type="entry name" value="Kazal_1"/>
    <property type="match status" value="1"/>
</dbReference>
<dbReference type="PROSITE" id="PS51465">
    <property type="entry name" value="KAZAL_2"/>
    <property type="match status" value="1"/>
</dbReference>
<organism evidence="6">
    <name type="scientific">Cuerna arida</name>
    <dbReference type="NCBI Taxonomy" id="1464854"/>
    <lineage>
        <taxon>Eukaryota</taxon>
        <taxon>Metazoa</taxon>
        <taxon>Ecdysozoa</taxon>
        <taxon>Arthropoda</taxon>
        <taxon>Hexapoda</taxon>
        <taxon>Insecta</taxon>
        <taxon>Pterygota</taxon>
        <taxon>Neoptera</taxon>
        <taxon>Paraneoptera</taxon>
        <taxon>Hemiptera</taxon>
        <taxon>Auchenorrhyncha</taxon>
        <taxon>Membracoidea</taxon>
        <taxon>Cicadellidae</taxon>
        <taxon>Cicadellinae</taxon>
        <taxon>Proconiini</taxon>
        <taxon>Cuerna</taxon>
    </lineage>
</organism>
<sequence length="102" mass="11154">LHSKPRTMKVFLVVCMLWIAVADGNVVRRQTDVTTSTRIPPANPEIPIVYRVPCNCPFTPQYAPVCGSDGQNYGNRQILDCAVYCGANVTMVYATTCGSNRG</sequence>